<organism evidence="2 3">
    <name type="scientific">Brenthis ino</name>
    <name type="common">lesser marbled fritillary</name>
    <dbReference type="NCBI Taxonomy" id="405034"/>
    <lineage>
        <taxon>Eukaryota</taxon>
        <taxon>Metazoa</taxon>
        <taxon>Ecdysozoa</taxon>
        <taxon>Arthropoda</taxon>
        <taxon>Hexapoda</taxon>
        <taxon>Insecta</taxon>
        <taxon>Pterygota</taxon>
        <taxon>Neoptera</taxon>
        <taxon>Endopterygota</taxon>
        <taxon>Lepidoptera</taxon>
        <taxon>Glossata</taxon>
        <taxon>Ditrysia</taxon>
        <taxon>Papilionoidea</taxon>
        <taxon>Nymphalidae</taxon>
        <taxon>Heliconiinae</taxon>
        <taxon>Argynnini</taxon>
        <taxon>Brenthis</taxon>
    </lineage>
</organism>
<keyword evidence="3" id="KW-1185">Reference proteome</keyword>
<feature type="non-terminal residue" evidence="2">
    <location>
        <position position="105"/>
    </location>
</feature>
<name>A0A8J9VM67_9NEOP</name>
<dbReference type="AlphaFoldDB" id="A0A8J9VM67"/>
<reference evidence="2" key="1">
    <citation type="submission" date="2021-12" db="EMBL/GenBank/DDBJ databases">
        <authorList>
            <person name="Martin H S."/>
        </authorList>
    </citation>
    <scope>NUCLEOTIDE SEQUENCE</scope>
</reference>
<proteinExistence type="predicted"/>
<dbReference type="Proteomes" id="UP000838878">
    <property type="component" value="Chromosome 4"/>
</dbReference>
<evidence type="ECO:0000256" key="1">
    <source>
        <dbReference type="SAM" id="MobiDB-lite"/>
    </source>
</evidence>
<accession>A0A8J9VM67</accession>
<gene>
    <name evidence="2" type="ORF">BINO364_LOCUS10429</name>
</gene>
<feature type="compositionally biased region" description="Basic residues" evidence="1">
    <location>
        <begin position="27"/>
        <end position="38"/>
    </location>
</feature>
<dbReference type="OrthoDB" id="7435843at2759"/>
<dbReference type="EMBL" id="OV170224">
    <property type="protein sequence ID" value="CAH0724763.1"/>
    <property type="molecule type" value="Genomic_DNA"/>
</dbReference>
<feature type="compositionally biased region" description="Polar residues" evidence="1">
    <location>
        <begin position="1"/>
        <end position="10"/>
    </location>
</feature>
<protein>
    <submittedName>
        <fullName evidence="2">Uncharacterized protein</fullName>
    </submittedName>
</protein>
<evidence type="ECO:0000313" key="2">
    <source>
        <dbReference type="EMBL" id="CAH0724763.1"/>
    </source>
</evidence>
<feature type="region of interest" description="Disordered" evidence="1">
    <location>
        <begin position="1"/>
        <end position="41"/>
    </location>
</feature>
<sequence>MVNLTPNSQVEHVAEARGSTQSLFPPRNHHNWGSRLGRRRNEFKGEPTTLIQLEERAQKSVTLMEKHGAKSEQYTLVCGQVAFDFTLHISKVQVNIRQLNVKQRM</sequence>
<evidence type="ECO:0000313" key="3">
    <source>
        <dbReference type="Proteomes" id="UP000838878"/>
    </source>
</evidence>